<evidence type="ECO:0000256" key="4">
    <source>
        <dbReference type="SAM" id="MobiDB-lite"/>
    </source>
</evidence>
<dbReference type="Pfam" id="PF00501">
    <property type="entry name" value="AMP-binding"/>
    <property type="match status" value="5"/>
</dbReference>
<organism evidence="6 7">
    <name type="scientific">Streptantibioticus silvisoli</name>
    <dbReference type="NCBI Taxonomy" id="2705255"/>
    <lineage>
        <taxon>Bacteria</taxon>
        <taxon>Bacillati</taxon>
        <taxon>Actinomycetota</taxon>
        <taxon>Actinomycetes</taxon>
        <taxon>Kitasatosporales</taxon>
        <taxon>Streptomycetaceae</taxon>
        <taxon>Streptantibioticus</taxon>
    </lineage>
</organism>
<dbReference type="RefSeq" id="WP_282704896.1">
    <property type="nucleotide sequence ID" value="NZ_JAAGKO020000080.1"/>
</dbReference>
<dbReference type="InterPro" id="IPR001242">
    <property type="entry name" value="Condensation_dom"/>
</dbReference>
<comment type="caution">
    <text evidence="6">The sequence shown here is derived from an EMBL/GenBank/DDBJ whole genome shotgun (WGS) entry which is preliminary data.</text>
</comment>
<dbReference type="InterPro" id="IPR020845">
    <property type="entry name" value="AMP-binding_CS"/>
</dbReference>
<dbReference type="PANTHER" id="PTHR45527:SF1">
    <property type="entry name" value="FATTY ACID SYNTHASE"/>
    <property type="match status" value="1"/>
</dbReference>
<reference evidence="6 7" key="1">
    <citation type="submission" date="2023-05" db="EMBL/GenBank/DDBJ databases">
        <title>Streptantibioticus silvisoli sp. nov., acidotolerant actinomycetes 1 from pine litter.</title>
        <authorList>
            <person name="Swiecimska M."/>
            <person name="Golinska P."/>
            <person name="Sangal V."/>
            <person name="Wachnowicz B."/>
            <person name="Goodfellow M."/>
        </authorList>
    </citation>
    <scope>NUCLEOTIDE SEQUENCE [LARGE SCALE GENOMIC DNA]</scope>
    <source>
        <strain evidence="6 7">SL54</strain>
    </source>
</reference>
<dbReference type="Gene3D" id="3.30.300.30">
    <property type="match status" value="5"/>
</dbReference>
<dbReference type="SUPFAM" id="SSF52777">
    <property type="entry name" value="CoA-dependent acyltransferases"/>
    <property type="match status" value="8"/>
</dbReference>
<evidence type="ECO:0000313" key="7">
    <source>
        <dbReference type="Proteomes" id="UP001156398"/>
    </source>
</evidence>
<feature type="domain" description="Carrier" evidence="5">
    <location>
        <begin position="3656"/>
        <end position="3731"/>
    </location>
</feature>
<dbReference type="InterPro" id="IPR029058">
    <property type="entry name" value="AB_hydrolase_fold"/>
</dbReference>
<dbReference type="Gene3D" id="3.40.50.12780">
    <property type="entry name" value="N-terminal domain of ligase-like"/>
    <property type="match status" value="2"/>
</dbReference>
<evidence type="ECO:0000256" key="1">
    <source>
        <dbReference type="ARBA" id="ARBA00001957"/>
    </source>
</evidence>
<feature type="compositionally biased region" description="Low complexity" evidence="4">
    <location>
        <begin position="578"/>
        <end position="600"/>
    </location>
</feature>
<dbReference type="PROSITE" id="PS00455">
    <property type="entry name" value="AMP_BINDING"/>
    <property type="match status" value="5"/>
</dbReference>
<evidence type="ECO:0000256" key="2">
    <source>
        <dbReference type="ARBA" id="ARBA00022450"/>
    </source>
</evidence>
<proteinExistence type="predicted"/>
<dbReference type="InterPro" id="IPR009081">
    <property type="entry name" value="PP-bd_ACP"/>
</dbReference>
<gene>
    <name evidence="6" type="ORF">POF43_031865</name>
</gene>
<dbReference type="InterPro" id="IPR045851">
    <property type="entry name" value="AMP-bd_C_sf"/>
</dbReference>
<dbReference type="SUPFAM" id="SSF56801">
    <property type="entry name" value="Acetyl-CoA synthetase-like"/>
    <property type="match status" value="5"/>
</dbReference>
<dbReference type="Gene3D" id="2.30.38.10">
    <property type="entry name" value="Luciferase, Domain 3"/>
    <property type="match status" value="3"/>
</dbReference>
<dbReference type="InterPro" id="IPR000873">
    <property type="entry name" value="AMP-dep_synth/lig_dom"/>
</dbReference>
<keyword evidence="2" id="KW-0596">Phosphopantetheine</keyword>
<dbReference type="NCBIfam" id="TIGR01733">
    <property type="entry name" value="AA-adenyl-dom"/>
    <property type="match status" value="5"/>
</dbReference>
<evidence type="ECO:0000313" key="6">
    <source>
        <dbReference type="EMBL" id="MDI5967269.1"/>
    </source>
</evidence>
<feature type="domain" description="Carrier" evidence="5">
    <location>
        <begin position="1557"/>
        <end position="1632"/>
    </location>
</feature>
<dbReference type="Proteomes" id="UP001156398">
    <property type="component" value="Unassembled WGS sequence"/>
</dbReference>
<dbReference type="CDD" id="cd19540">
    <property type="entry name" value="LCL_NRPS-like"/>
    <property type="match status" value="4"/>
</dbReference>
<dbReference type="Gene3D" id="3.40.50.1820">
    <property type="entry name" value="alpha/beta hydrolase"/>
    <property type="match status" value="1"/>
</dbReference>
<comment type="cofactor">
    <cofactor evidence="1">
        <name>pantetheine 4'-phosphate</name>
        <dbReference type="ChEBI" id="CHEBI:47942"/>
    </cofactor>
</comment>
<dbReference type="Gene3D" id="1.10.1200.10">
    <property type="entry name" value="ACP-like"/>
    <property type="match status" value="4"/>
</dbReference>
<dbReference type="InterPro" id="IPR006162">
    <property type="entry name" value="Ppantetheine_attach_site"/>
</dbReference>
<dbReference type="InterPro" id="IPR025110">
    <property type="entry name" value="AMP-bd_C"/>
</dbReference>
<dbReference type="InterPro" id="IPR036736">
    <property type="entry name" value="ACP-like_sf"/>
</dbReference>
<keyword evidence="3" id="KW-0597">Phosphoprotein</keyword>
<dbReference type="Pfam" id="PF00550">
    <property type="entry name" value="PP-binding"/>
    <property type="match status" value="5"/>
</dbReference>
<dbReference type="Pfam" id="PF00668">
    <property type="entry name" value="Condensation"/>
    <property type="match status" value="4"/>
</dbReference>
<dbReference type="InterPro" id="IPR020806">
    <property type="entry name" value="PKS_PP-bd"/>
</dbReference>
<dbReference type="SMART" id="SM00823">
    <property type="entry name" value="PKS_PP"/>
    <property type="match status" value="5"/>
</dbReference>
<dbReference type="Gene3D" id="3.40.50.980">
    <property type="match status" value="6"/>
</dbReference>
<dbReference type="PANTHER" id="PTHR45527">
    <property type="entry name" value="NONRIBOSOMAL PEPTIDE SYNTHETASE"/>
    <property type="match status" value="1"/>
</dbReference>
<dbReference type="InterPro" id="IPR023213">
    <property type="entry name" value="CAT-like_dom_sf"/>
</dbReference>
<dbReference type="PROSITE" id="PS00012">
    <property type="entry name" value="PHOSPHOPANTETHEINE"/>
    <property type="match status" value="5"/>
</dbReference>
<evidence type="ECO:0000256" key="3">
    <source>
        <dbReference type="ARBA" id="ARBA00022553"/>
    </source>
</evidence>
<dbReference type="Gene3D" id="3.30.559.30">
    <property type="entry name" value="Nonribosomal peptide synthetase, condensation domain"/>
    <property type="match status" value="4"/>
</dbReference>
<dbReference type="CDD" id="cd05930">
    <property type="entry name" value="A_NRPS"/>
    <property type="match status" value="1"/>
</dbReference>
<dbReference type="PROSITE" id="PS50075">
    <property type="entry name" value="CARRIER"/>
    <property type="match status" value="5"/>
</dbReference>
<feature type="domain" description="Carrier" evidence="5">
    <location>
        <begin position="2616"/>
        <end position="2691"/>
    </location>
</feature>
<protein>
    <submittedName>
        <fullName evidence="6">Amino acid adenylation domain-containing protein</fullName>
    </submittedName>
</protein>
<accession>A0ABT6W9D8</accession>
<dbReference type="InterPro" id="IPR010071">
    <property type="entry name" value="AA_adenyl_dom"/>
</dbReference>
<dbReference type="CDD" id="cd12117">
    <property type="entry name" value="A_NRPS_Srf_like"/>
    <property type="match status" value="1"/>
</dbReference>
<name>A0ABT6W9D8_9ACTN</name>
<feature type="domain" description="Carrier" evidence="5">
    <location>
        <begin position="499"/>
        <end position="574"/>
    </location>
</feature>
<dbReference type="InterPro" id="IPR042099">
    <property type="entry name" value="ANL_N_sf"/>
</dbReference>
<dbReference type="Gene3D" id="3.30.559.10">
    <property type="entry name" value="Chloramphenicol acetyltransferase-like domain"/>
    <property type="match status" value="4"/>
</dbReference>
<evidence type="ECO:0000259" key="5">
    <source>
        <dbReference type="PROSITE" id="PS50075"/>
    </source>
</evidence>
<feature type="region of interest" description="Disordered" evidence="4">
    <location>
        <begin position="578"/>
        <end position="602"/>
    </location>
</feature>
<keyword evidence="7" id="KW-1185">Reference proteome</keyword>
<dbReference type="Pfam" id="PF13193">
    <property type="entry name" value="AMP-binding_C"/>
    <property type="match status" value="5"/>
</dbReference>
<dbReference type="SUPFAM" id="SSF47336">
    <property type="entry name" value="ACP-like"/>
    <property type="match status" value="5"/>
</dbReference>
<feature type="domain" description="Carrier" evidence="5">
    <location>
        <begin position="4710"/>
        <end position="4785"/>
    </location>
</feature>
<sequence>MFSAVAARHPGAVAVRRDGVELTYRQLDARSSALARHLVGRGVGPEVPVAVCMARGADLAVAFLAVLKAGGVYLPLDPAHPTARKAFMVTDTPPALALVDDPERLSGVPVPTVTVPGLDLWAHPGTPLTDADRAAPLRTANTCYVIYTSGSTGVPKGAAVTHAGLARVAAAHTRRLGVGPGGGVLQLSSIGFDMSVGELMMALLSGATLLPRDPEDLLTAAAGTPLTAGVTHVMATPSFLAAVPAGVLPPATVVVTAGEPCPPALVETWTGAGHRLVNFYGPTETTVYVTGADLAAGRPVTVGSTLPGTRLMVLGADLRPVPHGATGELYIAGPGLARGYAGRPALTAGRFTADPYGAPGERMYRSGDLVRWNEEGELLVTGRADDQVKIRGFRIELGEVEAALAADPAVARAAAVVREDRPGDRRLVGYAVPAGTGGGDGPAAFDADAVRARLADRLPPYLVPSAVVALAAFPLTVNGKLDRRALPAPAHTAPPAGRGPRDARERALCAMFRDLLGVPDVGVEENFFALGGHSLLAARLVNRVRDELGVPIGARTPFDAPTVARLAAAVAAAADPAADPAAGPAADGGADPAPARVRPVVPRPDRLPLSAAQRRLWFLHQMHGPQAAYNVPVVTRIDGPLDRAALTAALTDLLARHEPLRTVFTEQDGEPLQRVLPPDAARLTPVLRRCAPERTGAVVAAACRHAFDLAAGLPVHAELVQDGPESHVLVLVTHHIATDGWSMGPLRRDLSAAYAARAAGRAPDWRPLPVQYADYALWQHAALASAGGPGGGSERHLAYWRETLAGLPEELALPTDRPRPARSTHRGGQVTVPLDAAAYRRLRATAARGDATVFMAMQAAVAALLTRLGAGTDLPLGTVVSGRDDEALTDLVGFFVNTVVLRTDTAGDPSFADLLARVRDGVLAAVEHQALPFDLLVEDLQPVRSLNRNPLYQVAFAVEEEFAPLEAAGLRTRLLDAPVESAQFDLFLVLRERGGAADVAVTYAADLFDPATARALAERLARVLTAVAADPGVRIGDLELMSAPERHRVLTEWNPAADVAPATWPDLFERRVAAGPDSPAVEHGDRTLTYGELDARANRLARHLVTRGVGPDVCVAVSMARGIDLVVAQLAVMKAGGAYLPVDPAHPVARRAFMLADTAPALVLVDDPDRVAGLDVEPTVISGLDLARYPDSPLTDADRLAPLRTANTCYVIYTSGSTGVPKGVCVPHTGVHRMARRHGDYVKGPGARVLQLASIGFDGSVWEMAMALLTGGTLVVGDPERLLTAAPRGEQAAEITHVTVTPSLLAALPAHALPPGAVIITASEACPDALVEAWSTFHTLVNSYGPTETTVCATGTFLRAGEPVTIGGPVAATRVYVLDEALRPVPAGVPGELYVAGPGLARGYVGRTGLTASRFVADPFGGAGERMYRTGDVVRWTAGGDLVFAGRSDDQVKIRGFRIELGEIEAALAARDELSQVAVVVREDRPGDKRLVGYLVPRPGTAVEPDALREALAERLPEYMVPTAFVVVDRLPMTVNGKLDRTALPAPAPGTGPAGRAPRDAREAALCALFAELLGVPAVGVDDGFFDLGGHSLLAARLINRVRADLGADLSVRALFEAPTVAGLANLVRRAGRARRGVTAAVPRPAVLPLSPAQRRLWFLHRLEGPTATYNVPVVTRVCGEVDTEALSAALADLLERHEVLRTVYAEVEGEPEQRVLPAAAARVPVIRTRRTPQEAPAAVHAACHHVFDLAADLPLHAELVEHGDGVGDLVLVWHHIATDGLSMGPLMRDLAAAYAARRTGTAPVWRPLPVQYADYALWQRGLLDAAADPGSETGRQLAFWRETLAGLPQELTLPADRPRPARAGHRGGRAHLTVDGELPQAIKELARGTGATVFMVAHAAVAVLLSRLGAGTDVPLGTVVAGRDDEALTDLTGFFVNTVVLRTDLSGDPAFSDLLARVRTADVAAFEHQGLSFDRLVEELQPARSLARHPLFQVAVAWESGTASGAGSFADLAGAACAPGGTVLDVAKFDLEFTFTEAPDGSLGITVGYARDLFDERTAHALGDRLLRVLRAVTADPGTRVGGVDVLAPGEAGVQLARGHGDVVPAEPADLVTAVRRAAAGRPGAVALSGGQRTLTYGELMARVDVLAAELVRLGVGGEQLVPVLMDRSVDVVVALLAVVRAGGAYLPVHAGYPAGRMRSVLAYADAPVVLVDGVWAAHEVVRGVGESGRVVVRADLPVQAPAGPVVWPVIRPEQLAYVMFTSGSTGEPKGIAISHQDVVDLARERAWHVGPDDRVLFQAPHAFDATTYEIWAPLLAGGRVVVGPAGDLDPAAVRDLVAGQGVTHLSVTAGLFRVLAEDAPDALRGLTEVTTGGDVIAPRAVARVVAACPGITVRTTYGPTEATLCVTHYPWTEGDVPSAVVPLGRPFDNTRLLVLDTALRPVPPGVPGELYLAGTGLARGYVGRPGVTAGAFVADPFGAAGGRMYRTGDLVRWTPDGDLVFLGRADDQVKVRGFRIELGEVEAALAAAPGVGQAAAVVREDIPGDKRLVGYIVPRAGAILDTEQLRATATARLPEYALPSGYVVLERLPLTINGKLDRKALPAPDWTDAAAGTAARTPLEESLCALFAEVLGVRRVGTDSGFFDLGGHSLLAVRLVTRIRAVLGAEVSVRAVFESPTVAGLAPRVAVAAGRAAAPDGVAAAGPRPDRLPLSPAQRRLWFLHRLEGPSATYNVPVVVRITGALDHTALTAALGDLVARHEVLRTVFAEHDGEPHQRVLPAADAPVPLHVTRCAPGGADAAVHDACRHRFDLTEDLPLRAAVIEDGTGDERVLVLVVHHIAMDGWSMDPLTRDLSAAYAARLAGRAPAWRPLPVQYADYAVWQQGRAEQDAAHLAYWREALAGAPQELALPADRPRPARASHTGGQVEIPVGDAVLAGLRDLARDQRVTVFMVAQAAVAALLTRLGAGTDIPLGTGIAGRHDDALTDLIGFFVNTVVLRTDTSGDPAFTDLLARVRAADLAAFEHQELSFDRLVEELHPSRSLARHPLHQVAVAWLTGALPMPRFPGARCEPGAMDTGAAKLDLNIDFVQDGTAHAPGLKVVVGYADDLFDHDTARGIGERLVRLLAGAVADPGARIGDHDLLSAAERAALPGTWDAGPAAEPRTLAALFADQAARTPHATAVEHGDRALTYRDLAARANRLARHLVARGVGPEVPVAVSAERGTDWITALLAVTTAGGVYLPVDPAHPVARRAFMLADTAPALMLVDDPARVAGLDVEATVISGVDLARYSDAPLTDADRLAPLRTANTCYVIYTSGSTGVPKGVAVAHTGLTRLIASHIDTLGVAPGHRVLQLASMGFDSCVAEVLMALLAGAVLRLGRPEALPTGAETAGVTHLTVPPSLLAALPAGVLAPGTVIITAGEACPAPVADAWAADHRLANLYGPTETTVCATGTFLRPGEPVTIGRPIAATRVHVLDEALRPVPPGVPGELYVAGPGLARGYLGRTGLTASRFVADPFGGAGERMYRTGDVVRWTAGGDLVFAGRSDDQVKIRGFRIEPGEIEAALRQVPGVGRAAVLVREDTPGDPRLVGYVVPLDPAAFDPRAVRGRLAERLPDHLVPSAVVPLDAFPLTVNGKLDRAALPAPDHAAHAGRRGPRDPHEAALCELFAEVLGVPEVGIDDSFFDLGGHSLLGIRLVARVRARFGVDFALHSLFETPTVAGLAASTARAADPEHVTTEVVAMSARSNDAEELPLSSAQRRLWFMYRLEGPSATYNVPLVNRVRGPLDTEVLSAAVGDVLGRHEVLRTTYSDAGGEPVQRVLPAGAVTVPVVVTACAPQDADAAVRAACHHVFDLTEDLPVHVELVRTAPDEGSLVLTVHHIATDGMSLRPLIDDLSQAYAARLAGRAPQWEPLPIQYADYALWQLDQTELQSEQLDYWRETLTDLPAELALPADRPRPPRASHRGASAELHLGGDLPRAVRELARGHGVTLFMVAQAAVAVLLTRLGAGTDLPLGTVVAGRDDDALTDLIGFFVNTVVLRTDLSGDPTFAELLTRVRAVDLAAFEHQGLSFDRLVEELQPARSLARHPLFQVAVAWETDRPNDTRLSLEGVECRPGGGTLDHAKFDLEFAFSEAPDGGLDLSVGFARDLFDDRTALSMAERLARVVQTVVADPGVRVGDVDLLGPGEAARVLARGTGEARPAPGTTLVERLAGSITRTPGAVAVTCGQQTLTYGELGARVDALAAELVRLGVRGEQLVPVLMDRSVDVVVALLAVVRAGGAYLPVHAGYPAGRMRSVLAYADAPVVLVDGVWAGHEVVRGVGESGRVVVRADLPVQAPAGPVVWPVVRPEQLAYVMFTSGSTGEPKGIAISHQDVVDLARERAWHVGPGDAVVFQAPHAFDGSTYEIWVPLLHGARVAVLPPGTLDAAAVRGLTSAGATHLSLTAGLFRVLAEDAPDALRGLTEVTTGGDVIAPQAVSRVLAACPDVIVRTTYGPTEATLCVTHYPWTRGDEPAGAVPLGRPFDNTRLLVLDATLRLVPPGVPGELYLAGTGLARGYVGRPGLSAGAFVADPFGAAGGRMYRTGDLVRWTPDGDLVFLGRADDQVKVRGFRIELAEVEAALAAAPGIAQAAAMVREDTPGDQRLVGYVVAQDGVPPDSAVLRVTVAERLPEYAVPSAVVVLERLPLTINGKVDRKALPAPELMAPGGRGPRNEQEEQLCSLFAEVLGVPRVGIDDSFFDLGGHSLLATRLVNRIRAVMRVETQVSTLFSGPTVAELAATLSTKRARPALRPRNQR</sequence>
<dbReference type="EMBL" id="JAAGKO020000080">
    <property type="protein sequence ID" value="MDI5967269.1"/>
    <property type="molecule type" value="Genomic_DNA"/>
</dbReference>
<dbReference type="NCBIfam" id="NF003417">
    <property type="entry name" value="PRK04813.1"/>
    <property type="match status" value="6"/>
</dbReference>